<proteinExistence type="predicted"/>
<organism evidence="1">
    <name type="scientific">freshwater metagenome</name>
    <dbReference type="NCBI Taxonomy" id="449393"/>
    <lineage>
        <taxon>unclassified sequences</taxon>
        <taxon>metagenomes</taxon>
        <taxon>ecological metagenomes</taxon>
    </lineage>
</organism>
<accession>A0A6J5ZTX1</accession>
<sequence length="58" mass="6145">MEIRRPTESATAAQAKISFIRPRAAVKPCPTVVLRPSSASVAHDASATALKMPITVSR</sequence>
<name>A0A6J5ZTX1_9ZZZZ</name>
<dbReference type="EMBL" id="CAESAN010000114">
    <property type="protein sequence ID" value="CAB4346164.1"/>
    <property type="molecule type" value="Genomic_DNA"/>
</dbReference>
<dbReference type="AlphaFoldDB" id="A0A6J5ZTX1"/>
<protein>
    <submittedName>
        <fullName evidence="1">Unannotated protein</fullName>
    </submittedName>
</protein>
<reference evidence="1" key="1">
    <citation type="submission" date="2020-05" db="EMBL/GenBank/DDBJ databases">
        <authorList>
            <person name="Chiriac C."/>
            <person name="Salcher M."/>
            <person name="Ghai R."/>
            <person name="Kavagutti S V."/>
        </authorList>
    </citation>
    <scope>NUCLEOTIDE SEQUENCE</scope>
</reference>
<gene>
    <name evidence="1" type="ORF">UFOPK3547_01270</name>
</gene>
<evidence type="ECO:0000313" key="1">
    <source>
        <dbReference type="EMBL" id="CAB4346164.1"/>
    </source>
</evidence>